<evidence type="ECO:0000259" key="6">
    <source>
        <dbReference type="PROSITE" id="PS50262"/>
    </source>
</evidence>
<feature type="transmembrane region" description="Helical" evidence="5">
    <location>
        <begin position="291"/>
        <end position="310"/>
    </location>
</feature>
<keyword evidence="2 5" id="KW-0812">Transmembrane</keyword>
<evidence type="ECO:0000256" key="1">
    <source>
        <dbReference type="ARBA" id="ARBA00004141"/>
    </source>
</evidence>
<evidence type="ECO:0000256" key="4">
    <source>
        <dbReference type="ARBA" id="ARBA00023136"/>
    </source>
</evidence>
<reference evidence="7" key="1">
    <citation type="submission" date="2019-10" db="EMBL/GenBank/DDBJ databases">
        <title>Conservation and host-specific expression of non-tandemly repeated heterogenous ribosome RNA gene in arbuscular mycorrhizal fungi.</title>
        <authorList>
            <person name="Maeda T."/>
            <person name="Kobayashi Y."/>
            <person name="Nakagawa T."/>
            <person name="Ezawa T."/>
            <person name="Yamaguchi K."/>
            <person name="Bino T."/>
            <person name="Nishimoto Y."/>
            <person name="Shigenobu S."/>
            <person name="Kawaguchi M."/>
        </authorList>
    </citation>
    <scope>NUCLEOTIDE SEQUENCE</scope>
    <source>
        <strain evidence="7">HR1</strain>
    </source>
</reference>
<proteinExistence type="predicted"/>
<feature type="transmembrane region" description="Helical" evidence="5">
    <location>
        <begin position="39"/>
        <end position="62"/>
    </location>
</feature>
<dbReference type="EMBL" id="BLAL01000304">
    <property type="protein sequence ID" value="GET02207.1"/>
    <property type="molecule type" value="Genomic_DNA"/>
</dbReference>
<protein>
    <recommendedName>
        <fullName evidence="6">G-protein coupled receptors family 1 profile domain-containing protein</fullName>
    </recommendedName>
</protein>
<dbReference type="PANTHER" id="PTHR23112:SF0">
    <property type="entry name" value="TRANSMEMBRANE PROTEIN 116"/>
    <property type="match status" value="1"/>
</dbReference>
<dbReference type="InterPro" id="IPR000276">
    <property type="entry name" value="GPCR_Rhodpsn"/>
</dbReference>
<dbReference type="PROSITE" id="PS50262">
    <property type="entry name" value="G_PROTEIN_RECEP_F1_2"/>
    <property type="match status" value="1"/>
</dbReference>
<keyword evidence="4 5" id="KW-0472">Membrane</keyword>
<dbReference type="InterPro" id="IPR017452">
    <property type="entry name" value="GPCR_Rhodpsn_7TM"/>
</dbReference>
<dbReference type="Proteomes" id="UP000615446">
    <property type="component" value="Unassembled WGS sequence"/>
</dbReference>
<evidence type="ECO:0000256" key="3">
    <source>
        <dbReference type="ARBA" id="ARBA00022989"/>
    </source>
</evidence>
<feature type="transmembrane region" description="Helical" evidence="5">
    <location>
        <begin position="83"/>
        <end position="102"/>
    </location>
</feature>
<organism evidence="7 8">
    <name type="scientific">Rhizophagus clarus</name>
    <dbReference type="NCBI Taxonomy" id="94130"/>
    <lineage>
        <taxon>Eukaryota</taxon>
        <taxon>Fungi</taxon>
        <taxon>Fungi incertae sedis</taxon>
        <taxon>Mucoromycota</taxon>
        <taxon>Glomeromycotina</taxon>
        <taxon>Glomeromycetes</taxon>
        <taxon>Glomerales</taxon>
        <taxon>Glomeraceae</taxon>
        <taxon>Rhizophagus</taxon>
    </lineage>
</organism>
<evidence type="ECO:0000256" key="5">
    <source>
        <dbReference type="SAM" id="Phobius"/>
    </source>
</evidence>
<dbReference type="Gene3D" id="1.20.1070.10">
    <property type="entry name" value="Rhodopsin 7-helix transmembrane proteins"/>
    <property type="match status" value="1"/>
</dbReference>
<feature type="transmembrane region" description="Helical" evidence="5">
    <location>
        <begin position="203"/>
        <end position="222"/>
    </location>
</feature>
<gene>
    <name evidence="7" type="ORF">RCL2_002859000</name>
</gene>
<feature type="transmembrane region" description="Helical" evidence="5">
    <location>
        <begin position="165"/>
        <end position="183"/>
    </location>
</feature>
<dbReference type="GO" id="GO:0004930">
    <property type="term" value="F:G protein-coupled receptor activity"/>
    <property type="evidence" value="ECO:0007669"/>
    <property type="project" value="InterPro"/>
</dbReference>
<dbReference type="OrthoDB" id="2376869at2759"/>
<dbReference type="AlphaFoldDB" id="A0A8H3MD99"/>
<feature type="transmembrane region" description="Helical" evidence="5">
    <location>
        <begin position="7"/>
        <end position="27"/>
    </location>
</feature>
<feature type="transmembrane region" description="Helical" evidence="5">
    <location>
        <begin position="126"/>
        <end position="153"/>
    </location>
</feature>
<evidence type="ECO:0000313" key="7">
    <source>
        <dbReference type="EMBL" id="GET02207.1"/>
    </source>
</evidence>
<dbReference type="Pfam" id="PF00001">
    <property type="entry name" value="7tm_1"/>
    <property type="match status" value="1"/>
</dbReference>
<sequence>MDLQPSSFRIILFISSFLYIIPKNNAFQINQSYDAKTEFYVAMVIPLTFLSLNLLGTFYIFYRTYLRWKYECKVISLSHRFPFYIAITDFLYSSTELINYSYPASNKSKFLNKEAITWPSPVCEIIGFYVVIFVCLNVFLVGAISITTWLRVVQEYYYELGKYDYKIWLPIIFLSLIFPLSAINSYGAQKYSCGTKVGQNAMAALFFIIVILTLLTIIFCYIHILRTIHNIKEDNSSTASSHSNLIHLNNIERKTLKKVLTYILVFILQYVPILIYNVFKFLKIQNLVINTIASSVICFGGMGNVIQYICNEGLSYRSSSVIISLDYKSDADEQQSNDDSTITNV</sequence>
<comment type="caution">
    <text evidence="7">The sequence shown here is derived from an EMBL/GenBank/DDBJ whole genome shotgun (WGS) entry which is preliminary data.</text>
</comment>
<dbReference type="CDD" id="cd00637">
    <property type="entry name" value="7tm_classA_rhodopsin-like"/>
    <property type="match status" value="1"/>
</dbReference>
<evidence type="ECO:0000256" key="2">
    <source>
        <dbReference type="ARBA" id="ARBA00022692"/>
    </source>
</evidence>
<dbReference type="GO" id="GO:0007189">
    <property type="term" value="P:adenylate cyclase-activating G protein-coupled receptor signaling pathway"/>
    <property type="evidence" value="ECO:0007669"/>
    <property type="project" value="TreeGrafter"/>
</dbReference>
<dbReference type="SUPFAM" id="SSF81321">
    <property type="entry name" value="Family A G protein-coupled receptor-like"/>
    <property type="match status" value="1"/>
</dbReference>
<feature type="domain" description="G-protein coupled receptors family 1 profile" evidence="6">
    <location>
        <begin position="52"/>
        <end position="308"/>
    </location>
</feature>
<name>A0A8H3MD99_9GLOM</name>
<evidence type="ECO:0000313" key="8">
    <source>
        <dbReference type="Proteomes" id="UP000615446"/>
    </source>
</evidence>
<feature type="transmembrane region" description="Helical" evidence="5">
    <location>
        <begin position="259"/>
        <end position="279"/>
    </location>
</feature>
<dbReference type="GO" id="GO:0005886">
    <property type="term" value="C:plasma membrane"/>
    <property type="evidence" value="ECO:0007669"/>
    <property type="project" value="TreeGrafter"/>
</dbReference>
<comment type="subcellular location">
    <subcellularLocation>
        <location evidence="1">Membrane</location>
        <topology evidence="1">Multi-pass membrane protein</topology>
    </subcellularLocation>
</comment>
<keyword evidence="3 5" id="KW-1133">Transmembrane helix</keyword>
<dbReference type="PANTHER" id="PTHR23112">
    <property type="entry name" value="G PROTEIN-COUPLED RECEPTOR 157-RELATED"/>
    <property type="match status" value="1"/>
</dbReference>
<accession>A0A8H3MD99</accession>